<gene>
    <name evidence="4" type="ORF">EAE97_004988</name>
</gene>
<evidence type="ECO:0000256" key="2">
    <source>
        <dbReference type="SAM" id="MobiDB-lite"/>
    </source>
</evidence>
<name>A0A9P5M3N5_9HELO</name>
<accession>A0A9P5M3N5</accession>
<feature type="region of interest" description="Disordered" evidence="2">
    <location>
        <begin position="1"/>
        <end position="27"/>
    </location>
</feature>
<dbReference type="GeneID" id="62148577"/>
<keyword evidence="1" id="KW-0175">Coiled coil</keyword>
<keyword evidence="3" id="KW-1133">Transmembrane helix</keyword>
<proteinExistence type="predicted"/>
<evidence type="ECO:0000313" key="5">
    <source>
        <dbReference type="Proteomes" id="UP000710849"/>
    </source>
</evidence>
<reference evidence="4 5" key="1">
    <citation type="journal article" date="2020" name="Genome Biol. Evol.">
        <title>Comparative genomics of Sclerotiniaceae.</title>
        <authorList>
            <person name="Valero Jimenez C.A."/>
            <person name="Steentjes M."/>
            <person name="Scholten O.E."/>
            <person name="Van Kan J.A.L."/>
        </authorList>
    </citation>
    <scope>NUCLEOTIDE SEQUENCE [LARGE SCALE GENOMIC DNA]</scope>
    <source>
        <strain evidence="4 5">MUCL 94</strain>
    </source>
</reference>
<evidence type="ECO:0000256" key="3">
    <source>
        <dbReference type="SAM" id="Phobius"/>
    </source>
</evidence>
<dbReference type="EMBL" id="RCSW01000008">
    <property type="protein sequence ID" value="KAF7945950.1"/>
    <property type="molecule type" value="Genomic_DNA"/>
</dbReference>
<sequence>MLTNTSKSSNSNPILEIYNPNSEYQSDSDDMVNVRELTAEHRQEIAQARADHRQELAQARQEISQARADHRQELAQARQEISQARQELTAEHRQEISQARADHRQELAQARQEISQADQILITTHAKVATLEEKLIHKVSHNEELNNQLNECNASLLLLREEGVGRQVQARDNQIQKLKRHIQSMYILSAGLAFFLGLALLLLARVLSGEN</sequence>
<dbReference type="RefSeq" id="XP_038733857.1">
    <property type="nucleotide sequence ID" value="XM_038875500.1"/>
</dbReference>
<organism evidence="4 5">
    <name type="scientific">Botrytis byssoidea</name>
    <dbReference type="NCBI Taxonomy" id="139641"/>
    <lineage>
        <taxon>Eukaryota</taxon>
        <taxon>Fungi</taxon>
        <taxon>Dikarya</taxon>
        <taxon>Ascomycota</taxon>
        <taxon>Pezizomycotina</taxon>
        <taxon>Leotiomycetes</taxon>
        <taxon>Helotiales</taxon>
        <taxon>Sclerotiniaceae</taxon>
        <taxon>Botrytis</taxon>
    </lineage>
</organism>
<protein>
    <submittedName>
        <fullName evidence="4">Uncharacterized protein</fullName>
    </submittedName>
</protein>
<comment type="caution">
    <text evidence="4">The sequence shown here is derived from an EMBL/GenBank/DDBJ whole genome shotgun (WGS) entry which is preliminary data.</text>
</comment>
<feature type="coiled-coil region" evidence="1">
    <location>
        <begin position="42"/>
        <end position="162"/>
    </location>
</feature>
<feature type="transmembrane region" description="Helical" evidence="3">
    <location>
        <begin position="185"/>
        <end position="207"/>
    </location>
</feature>
<dbReference type="Proteomes" id="UP000710849">
    <property type="component" value="Unassembled WGS sequence"/>
</dbReference>
<feature type="compositionally biased region" description="Polar residues" evidence="2">
    <location>
        <begin position="1"/>
        <end position="25"/>
    </location>
</feature>
<keyword evidence="3" id="KW-0472">Membrane</keyword>
<evidence type="ECO:0000313" key="4">
    <source>
        <dbReference type="EMBL" id="KAF7945950.1"/>
    </source>
</evidence>
<dbReference type="AlphaFoldDB" id="A0A9P5M3N5"/>
<keyword evidence="5" id="KW-1185">Reference proteome</keyword>
<keyword evidence="3" id="KW-0812">Transmembrane</keyword>
<evidence type="ECO:0000256" key="1">
    <source>
        <dbReference type="SAM" id="Coils"/>
    </source>
</evidence>